<evidence type="ECO:0000256" key="1">
    <source>
        <dbReference type="SAM" id="Phobius"/>
    </source>
</evidence>
<sequence length="97" mass="10475">MLTRWNKRQNRTLHSTLSCEGVVHMLKRALWVVPVLALGMAIGGVTLSNVFASGATQGNTLPTPAPQMMQQALSTPQGQAMIQACSSFMSQFSQAQK</sequence>
<dbReference type="AlphaFoldDB" id="A0A1I7L813"/>
<protein>
    <submittedName>
        <fullName evidence="2">Uncharacterized protein</fullName>
    </submittedName>
</protein>
<keyword evidence="1" id="KW-1133">Transmembrane helix</keyword>
<gene>
    <name evidence="2" type="ORF">SAMN05421543_12816</name>
</gene>
<name>A0A1I7L813_9BACL</name>
<dbReference type="Proteomes" id="UP000183508">
    <property type="component" value="Unassembled WGS sequence"/>
</dbReference>
<keyword evidence="1" id="KW-0812">Transmembrane</keyword>
<keyword evidence="1" id="KW-0472">Membrane</keyword>
<reference evidence="3" key="1">
    <citation type="submission" date="2016-10" db="EMBL/GenBank/DDBJ databases">
        <authorList>
            <person name="Varghese N."/>
        </authorList>
    </citation>
    <scope>NUCLEOTIDE SEQUENCE [LARGE SCALE GENOMIC DNA]</scope>
    <source>
        <strain evidence="3">DSM 17980</strain>
    </source>
</reference>
<proteinExistence type="predicted"/>
<accession>A0A1I7L813</accession>
<evidence type="ECO:0000313" key="3">
    <source>
        <dbReference type="Proteomes" id="UP000183508"/>
    </source>
</evidence>
<dbReference type="EMBL" id="FPBV01000028">
    <property type="protein sequence ID" value="SFV05861.1"/>
    <property type="molecule type" value="Genomic_DNA"/>
</dbReference>
<keyword evidence="3" id="KW-1185">Reference proteome</keyword>
<feature type="transmembrane region" description="Helical" evidence="1">
    <location>
        <begin position="30"/>
        <end position="52"/>
    </location>
</feature>
<evidence type="ECO:0000313" key="2">
    <source>
        <dbReference type="EMBL" id="SFV05861.1"/>
    </source>
</evidence>
<organism evidence="2 3">
    <name type="scientific">Alicyclobacillus macrosporangiidus</name>
    <dbReference type="NCBI Taxonomy" id="392015"/>
    <lineage>
        <taxon>Bacteria</taxon>
        <taxon>Bacillati</taxon>
        <taxon>Bacillota</taxon>
        <taxon>Bacilli</taxon>
        <taxon>Bacillales</taxon>
        <taxon>Alicyclobacillaceae</taxon>
        <taxon>Alicyclobacillus</taxon>
    </lineage>
</organism>